<name>A0A9D4AMF3_9ROSI</name>
<evidence type="ECO:0000313" key="2">
    <source>
        <dbReference type="Proteomes" id="UP000828251"/>
    </source>
</evidence>
<protein>
    <submittedName>
        <fullName evidence="1">Uncharacterized protein</fullName>
    </submittedName>
</protein>
<dbReference type="EMBL" id="JAIQCV010000001">
    <property type="protein sequence ID" value="KAH1130323.1"/>
    <property type="molecule type" value="Genomic_DNA"/>
</dbReference>
<dbReference type="Proteomes" id="UP000828251">
    <property type="component" value="Unassembled WGS sequence"/>
</dbReference>
<evidence type="ECO:0000313" key="1">
    <source>
        <dbReference type="EMBL" id="KAH1130323.1"/>
    </source>
</evidence>
<organism evidence="1 2">
    <name type="scientific">Gossypium stocksii</name>
    <dbReference type="NCBI Taxonomy" id="47602"/>
    <lineage>
        <taxon>Eukaryota</taxon>
        <taxon>Viridiplantae</taxon>
        <taxon>Streptophyta</taxon>
        <taxon>Embryophyta</taxon>
        <taxon>Tracheophyta</taxon>
        <taxon>Spermatophyta</taxon>
        <taxon>Magnoliopsida</taxon>
        <taxon>eudicotyledons</taxon>
        <taxon>Gunneridae</taxon>
        <taxon>Pentapetalae</taxon>
        <taxon>rosids</taxon>
        <taxon>malvids</taxon>
        <taxon>Malvales</taxon>
        <taxon>Malvaceae</taxon>
        <taxon>Malvoideae</taxon>
        <taxon>Gossypium</taxon>
    </lineage>
</organism>
<keyword evidence="2" id="KW-1185">Reference proteome</keyword>
<reference evidence="1 2" key="1">
    <citation type="journal article" date="2021" name="Plant Biotechnol. J.">
        <title>Multi-omics assisted identification of the key and species-specific regulatory components of drought-tolerant mechanisms in Gossypium stocksii.</title>
        <authorList>
            <person name="Yu D."/>
            <person name="Ke L."/>
            <person name="Zhang D."/>
            <person name="Wu Y."/>
            <person name="Sun Y."/>
            <person name="Mei J."/>
            <person name="Sun J."/>
            <person name="Sun Y."/>
        </authorList>
    </citation>
    <scope>NUCLEOTIDE SEQUENCE [LARGE SCALE GENOMIC DNA]</scope>
    <source>
        <strain evidence="2">cv. E1</strain>
        <tissue evidence="1">Leaf</tissue>
    </source>
</reference>
<dbReference type="AlphaFoldDB" id="A0A9D4AMF3"/>
<proteinExistence type="predicted"/>
<gene>
    <name evidence="1" type="ORF">J1N35_001701</name>
</gene>
<sequence>MAGYAGKMSSTGFPLAGIPPNLLGRVREDGLWDSPDGRYKINTDGAVCIGSSVVKTGGVIRDVREDVLWDFLKLSEYGPFEKLSCGERLKACVLLGRLVWQG</sequence>
<accession>A0A9D4AMF3</accession>
<comment type="caution">
    <text evidence="1">The sequence shown here is derived from an EMBL/GenBank/DDBJ whole genome shotgun (WGS) entry which is preliminary data.</text>
</comment>